<dbReference type="Pfam" id="PF04338">
    <property type="entry name" value="DUF481"/>
    <property type="match status" value="1"/>
</dbReference>
<proteinExistence type="predicted"/>
<dbReference type="Proteomes" id="UP001203423">
    <property type="component" value="Unassembled WGS sequence"/>
</dbReference>
<dbReference type="EMBL" id="JAKIKS010000026">
    <property type="protein sequence ID" value="MCL1124538.1"/>
    <property type="molecule type" value="Genomic_DNA"/>
</dbReference>
<keyword evidence="1" id="KW-0732">Signal</keyword>
<sequence>MLRTIVVVCALGTPLSAQALVPPDFKEPPSDFTAEIEGGFQLNTGNTNTTSFNGRTKLVYDTVTAKQEATMKAYYAADSQSATSERYDLQLQSNYKLDSGYVFGRGDATWDRFGSYTRIYTISSGYGFDAINNSKTNLSLEVGPGYRYNLAIATDSAPDPAASTDVILRSAAIFEFKMQEYTSLNAAITSEVGAENNTIALDMSYKNTLFQDWAFTIGTVMKYTQVVPDGTKQTDTITTIGLLYTFQ</sequence>
<protein>
    <submittedName>
        <fullName evidence="2">DUF481 domain-containing protein</fullName>
    </submittedName>
</protein>
<reference evidence="2 3" key="1">
    <citation type="submission" date="2022-01" db="EMBL/GenBank/DDBJ databases">
        <title>Whole genome-based taxonomy of the Shewanellaceae.</title>
        <authorList>
            <person name="Martin-Rodriguez A.J."/>
        </authorList>
    </citation>
    <scope>NUCLEOTIDE SEQUENCE [LARGE SCALE GENOMIC DNA]</scope>
    <source>
        <strain evidence="2 3">DSM 17177</strain>
    </source>
</reference>
<evidence type="ECO:0000256" key="1">
    <source>
        <dbReference type="SAM" id="SignalP"/>
    </source>
</evidence>
<evidence type="ECO:0000313" key="2">
    <source>
        <dbReference type="EMBL" id="MCL1124538.1"/>
    </source>
</evidence>
<dbReference type="InterPro" id="IPR007433">
    <property type="entry name" value="DUF481"/>
</dbReference>
<dbReference type="RefSeq" id="WP_248939817.1">
    <property type="nucleotide sequence ID" value="NZ_JAKIKS010000026.1"/>
</dbReference>
<organism evidence="2 3">
    <name type="scientific">Shewanella surugensis</name>
    <dbReference type="NCBI Taxonomy" id="212020"/>
    <lineage>
        <taxon>Bacteria</taxon>
        <taxon>Pseudomonadati</taxon>
        <taxon>Pseudomonadota</taxon>
        <taxon>Gammaproteobacteria</taxon>
        <taxon>Alteromonadales</taxon>
        <taxon>Shewanellaceae</taxon>
        <taxon>Shewanella</taxon>
    </lineage>
</organism>
<gene>
    <name evidence="2" type="ORF">L2764_08630</name>
</gene>
<evidence type="ECO:0000313" key="3">
    <source>
        <dbReference type="Proteomes" id="UP001203423"/>
    </source>
</evidence>
<feature type="signal peptide" evidence="1">
    <location>
        <begin position="1"/>
        <end position="19"/>
    </location>
</feature>
<feature type="chain" id="PRO_5047174916" evidence="1">
    <location>
        <begin position="20"/>
        <end position="247"/>
    </location>
</feature>
<accession>A0ABT0LA19</accession>
<keyword evidence="3" id="KW-1185">Reference proteome</keyword>
<name>A0ABT0LA19_9GAMM</name>
<comment type="caution">
    <text evidence="2">The sequence shown here is derived from an EMBL/GenBank/DDBJ whole genome shotgun (WGS) entry which is preliminary data.</text>
</comment>